<dbReference type="KEGG" id="psuu:Psuf_079880"/>
<dbReference type="NCBIfam" id="TIGR00027">
    <property type="entry name" value="mthyl_TIGR00027"/>
    <property type="match status" value="1"/>
</dbReference>
<gene>
    <name evidence="7" type="ORF">Psuf_079880</name>
</gene>
<name>A0A6F8YWX6_9ACTN</name>
<dbReference type="EC" id="2.1.1.-" evidence="6"/>
<keyword evidence="8" id="KW-1185">Reference proteome</keyword>
<evidence type="ECO:0000256" key="5">
    <source>
        <dbReference type="ARBA" id="ARBA00022691"/>
    </source>
</evidence>
<reference evidence="7 8" key="2">
    <citation type="submission" date="2020-03" db="EMBL/GenBank/DDBJ databases">
        <authorList>
            <person name="Ichikawa N."/>
            <person name="Kimura A."/>
            <person name="Kitahashi Y."/>
            <person name="Uohara A."/>
        </authorList>
    </citation>
    <scope>NUCLEOTIDE SEQUENCE [LARGE SCALE GENOMIC DNA]</scope>
    <source>
        <strain evidence="7 8">NBRC 105367</strain>
    </source>
</reference>
<dbReference type="RefSeq" id="WP_173163064.1">
    <property type="nucleotide sequence ID" value="NZ_AP022871.1"/>
</dbReference>
<dbReference type="PANTHER" id="PTHR43619:SF2">
    <property type="entry name" value="S-ADENOSYL-L-METHIONINE-DEPENDENT METHYLTRANSFERASES SUPERFAMILY PROTEIN"/>
    <property type="match status" value="1"/>
</dbReference>
<comment type="similarity">
    <text evidence="2 6">Belongs to the UPF0677 family.</text>
</comment>
<keyword evidence="5 6" id="KW-0949">S-adenosyl-L-methionine</keyword>
<dbReference type="SUPFAM" id="SSF53335">
    <property type="entry name" value="S-adenosyl-L-methionine-dependent methyltransferases"/>
    <property type="match status" value="1"/>
</dbReference>
<dbReference type="EMBL" id="AP022871">
    <property type="protein sequence ID" value="BCB90675.1"/>
    <property type="molecule type" value="Genomic_DNA"/>
</dbReference>
<dbReference type="Proteomes" id="UP000503011">
    <property type="component" value="Chromosome"/>
</dbReference>
<dbReference type="AlphaFoldDB" id="A0A6F8YWX6"/>
<comment type="function">
    <text evidence="1 6">Exhibits S-adenosyl-L-methionine-dependent methyltransferase activity.</text>
</comment>
<dbReference type="Gene3D" id="3.40.50.150">
    <property type="entry name" value="Vaccinia Virus protein VP39"/>
    <property type="match status" value="1"/>
</dbReference>
<evidence type="ECO:0000313" key="7">
    <source>
        <dbReference type="EMBL" id="BCB90675.1"/>
    </source>
</evidence>
<proteinExistence type="inferred from homology"/>
<dbReference type="GO" id="GO:0032259">
    <property type="term" value="P:methylation"/>
    <property type="evidence" value="ECO:0007669"/>
    <property type="project" value="UniProtKB-KW"/>
</dbReference>
<dbReference type="InterPro" id="IPR007213">
    <property type="entry name" value="Ppm1/Ppm2/Tcmp"/>
</dbReference>
<organism evidence="7 8">
    <name type="scientific">Phytohabitans suffuscus</name>
    <dbReference type="NCBI Taxonomy" id="624315"/>
    <lineage>
        <taxon>Bacteria</taxon>
        <taxon>Bacillati</taxon>
        <taxon>Actinomycetota</taxon>
        <taxon>Actinomycetes</taxon>
        <taxon>Micromonosporales</taxon>
        <taxon>Micromonosporaceae</taxon>
    </lineage>
</organism>
<sequence>MPEASRTAVLVCQGRAVAHGRIAPGRFADPVAMSLLRGGERDAVEVARAGTPPQGVSARIGYESLTAVARTMVPRTVAVDDAVRERPGPQLVILGAGLDGRAFRMAELSDVDVYEVDHPASQADKRERAAGLRPVAGSLRWVPVDLARDALGPALAAAGHDGTLATTWVWEGVVPYLRRAEVAATVRAVAGRSAPGSRLVVNYQSPSLKATLGLGVARAMARLSRRPDPTAREPRRSAWTPERFRALLAAGGWRVATDDDLLALATRLPSPTRHPSGMRTGRVAVADLA</sequence>
<accession>A0A6F8YWX6</accession>
<evidence type="ECO:0000256" key="1">
    <source>
        <dbReference type="ARBA" id="ARBA00003907"/>
    </source>
</evidence>
<dbReference type="InterPro" id="IPR011610">
    <property type="entry name" value="SAM_mthyl_Trfase_ML2640-like"/>
</dbReference>
<evidence type="ECO:0000256" key="6">
    <source>
        <dbReference type="RuleBase" id="RU362030"/>
    </source>
</evidence>
<dbReference type="GO" id="GO:0008168">
    <property type="term" value="F:methyltransferase activity"/>
    <property type="evidence" value="ECO:0007669"/>
    <property type="project" value="UniProtKB-UniRule"/>
</dbReference>
<evidence type="ECO:0000256" key="4">
    <source>
        <dbReference type="ARBA" id="ARBA00022679"/>
    </source>
</evidence>
<evidence type="ECO:0000256" key="2">
    <source>
        <dbReference type="ARBA" id="ARBA00008138"/>
    </source>
</evidence>
<evidence type="ECO:0000313" key="8">
    <source>
        <dbReference type="Proteomes" id="UP000503011"/>
    </source>
</evidence>
<dbReference type="PANTHER" id="PTHR43619">
    <property type="entry name" value="S-ADENOSYL-L-METHIONINE-DEPENDENT METHYLTRANSFERASE YKTD-RELATED"/>
    <property type="match status" value="1"/>
</dbReference>
<dbReference type="Pfam" id="PF04072">
    <property type="entry name" value="LCM"/>
    <property type="match status" value="1"/>
</dbReference>
<protein>
    <recommendedName>
        <fullName evidence="6">S-adenosyl-L-methionine-dependent methyltransferase</fullName>
        <ecNumber evidence="6">2.1.1.-</ecNumber>
    </recommendedName>
</protein>
<keyword evidence="3 6" id="KW-0489">Methyltransferase</keyword>
<reference evidence="7 8" key="1">
    <citation type="submission" date="2020-03" db="EMBL/GenBank/DDBJ databases">
        <title>Whole genome shotgun sequence of Phytohabitans suffuscus NBRC 105367.</title>
        <authorList>
            <person name="Komaki H."/>
            <person name="Tamura T."/>
        </authorList>
    </citation>
    <scope>NUCLEOTIDE SEQUENCE [LARGE SCALE GENOMIC DNA]</scope>
    <source>
        <strain evidence="7 8">NBRC 105367</strain>
    </source>
</reference>
<evidence type="ECO:0000256" key="3">
    <source>
        <dbReference type="ARBA" id="ARBA00022603"/>
    </source>
</evidence>
<keyword evidence="4 7" id="KW-0808">Transferase</keyword>
<dbReference type="InterPro" id="IPR029063">
    <property type="entry name" value="SAM-dependent_MTases_sf"/>
</dbReference>